<reference evidence="1" key="1">
    <citation type="journal article" date="2020" name="New Phytol.">
        <title>Comparative genomics reveals dynamic genome evolution in host specialist ectomycorrhizal fungi.</title>
        <authorList>
            <person name="Lofgren L.A."/>
            <person name="Nguyen N.H."/>
            <person name="Vilgalys R."/>
            <person name="Ruytinx J."/>
            <person name="Liao H.L."/>
            <person name="Branco S."/>
            <person name="Kuo A."/>
            <person name="LaButti K."/>
            <person name="Lipzen A."/>
            <person name="Andreopoulos W."/>
            <person name="Pangilinan J."/>
            <person name="Riley R."/>
            <person name="Hundley H."/>
            <person name="Na H."/>
            <person name="Barry K."/>
            <person name="Grigoriev I.V."/>
            <person name="Stajich J.E."/>
            <person name="Kennedy P.G."/>
        </authorList>
    </citation>
    <scope>NUCLEOTIDE SEQUENCE</scope>
    <source>
        <strain evidence="1">S12</strain>
    </source>
</reference>
<sequence length="137" mass="15467">MATPSDAKPTYIYKLIPTSAAPPDPLPERLPVSDLDQTDGFIHLSTAHQVPNTLKWFFKDHAQVYILRIPYDPVDENIKWEDIKAEVCGPRGGEGMFPHLYNEFKLGKDEVESVQLWENGPGGWDSVLKAAEGWLVY</sequence>
<dbReference type="Proteomes" id="UP000719766">
    <property type="component" value="Unassembled WGS sequence"/>
</dbReference>
<dbReference type="InterPro" id="IPR009297">
    <property type="entry name" value="DUF952"/>
</dbReference>
<evidence type="ECO:0008006" key="3">
    <source>
        <dbReference type="Google" id="ProtNLM"/>
    </source>
</evidence>
<comment type="caution">
    <text evidence="1">The sequence shown here is derived from an EMBL/GenBank/DDBJ whole genome shotgun (WGS) entry which is preliminary data.</text>
</comment>
<gene>
    <name evidence="1" type="ORF">HD556DRAFT_1055706</name>
</gene>
<dbReference type="SUPFAM" id="SSF56399">
    <property type="entry name" value="ADP-ribosylation"/>
    <property type="match status" value="1"/>
</dbReference>
<dbReference type="PANTHER" id="PTHR34129">
    <property type="entry name" value="BLR1139 PROTEIN"/>
    <property type="match status" value="1"/>
</dbReference>
<evidence type="ECO:0000313" key="1">
    <source>
        <dbReference type="EMBL" id="KAG1786362.1"/>
    </source>
</evidence>
<dbReference type="RefSeq" id="XP_041153816.1">
    <property type="nucleotide sequence ID" value="XM_041296029.1"/>
</dbReference>
<dbReference type="Pfam" id="PF06108">
    <property type="entry name" value="DUF952"/>
    <property type="match status" value="1"/>
</dbReference>
<protein>
    <recommendedName>
        <fullName evidence="3">DUF952 domain protein</fullName>
    </recommendedName>
</protein>
<dbReference type="EMBL" id="JABBWE010000093">
    <property type="protein sequence ID" value="KAG1786362.1"/>
    <property type="molecule type" value="Genomic_DNA"/>
</dbReference>
<organism evidence="1 2">
    <name type="scientific">Suillus plorans</name>
    <dbReference type="NCBI Taxonomy" id="116603"/>
    <lineage>
        <taxon>Eukaryota</taxon>
        <taxon>Fungi</taxon>
        <taxon>Dikarya</taxon>
        <taxon>Basidiomycota</taxon>
        <taxon>Agaricomycotina</taxon>
        <taxon>Agaricomycetes</taxon>
        <taxon>Agaricomycetidae</taxon>
        <taxon>Boletales</taxon>
        <taxon>Suillineae</taxon>
        <taxon>Suillaceae</taxon>
        <taxon>Suillus</taxon>
    </lineage>
</organism>
<name>A0A9P7DBQ4_9AGAM</name>
<dbReference type="Gene3D" id="3.20.170.20">
    <property type="entry name" value="Protein of unknown function DUF952"/>
    <property type="match status" value="1"/>
</dbReference>
<dbReference type="AlphaFoldDB" id="A0A9P7DBQ4"/>
<dbReference type="OrthoDB" id="3335358at2759"/>
<proteinExistence type="predicted"/>
<evidence type="ECO:0000313" key="2">
    <source>
        <dbReference type="Proteomes" id="UP000719766"/>
    </source>
</evidence>
<dbReference type="GeneID" id="64589793"/>
<accession>A0A9P7DBQ4</accession>
<dbReference type="PANTHER" id="PTHR34129:SF1">
    <property type="entry name" value="DUF952 DOMAIN-CONTAINING PROTEIN"/>
    <property type="match status" value="1"/>
</dbReference>
<keyword evidence="2" id="KW-1185">Reference proteome</keyword>